<comment type="caution">
    <text evidence="4">The sequence shown here is derived from an EMBL/GenBank/DDBJ whole genome shotgun (WGS) entry which is preliminary data.</text>
</comment>
<organism evidence="4 5">
    <name type="scientific">Pseudolycoriella hygida</name>
    <dbReference type="NCBI Taxonomy" id="35572"/>
    <lineage>
        <taxon>Eukaryota</taxon>
        <taxon>Metazoa</taxon>
        <taxon>Ecdysozoa</taxon>
        <taxon>Arthropoda</taxon>
        <taxon>Hexapoda</taxon>
        <taxon>Insecta</taxon>
        <taxon>Pterygota</taxon>
        <taxon>Neoptera</taxon>
        <taxon>Endopterygota</taxon>
        <taxon>Diptera</taxon>
        <taxon>Nematocera</taxon>
        <taxon>Sciaroidea</taxon>
        <taxon>Sciaridae</taxon>
        <taxon>Pseudolycoriella</taxon>
    </lineage>
</organism>
<dbReference type="PROSITE" id="PS50157">
    <property type="entry name" value="ZINC_FINGER_C2H2_2"/>
    <property type="match status" value="1"/>
</dbReference>
<keyword evidence="1" id="KW-0863">Zinc-finger</keyword>
<evidence type="ECO:0000256" key="1">
    <source>
        <dbReference type="PROSITE-ProRule" id="PRU00042"/>
    </source>
</evidence>
<dbReference type="EMBL" id="WJQU01000001">
    <property type="protein sequence ID" value="KAJ6648760.1"/>
    <property type="molecule type" value="Genomic_DNA"/>
</dbReference>
<accession>A0A9Q0S9W2</accession>
<dbReference type="SUPFAM" id="SSF57667">
    <property type="entry name" value="beta-beta-alpha zinc fingers"/>
    <property type="match status" value="1"/>
</dbReference>
<feature type="domain" description="C2H2-type" evidence="3">
    <location>
        <begin position="145"/>
        <end position="167"/>
    </location>
</feature>
<dbReference type="InterPro" id="IPR013087">
    <property type="entry name" value="Znf_C2H2_type"/>
</dbReference>
<feature type="compositionally biased region" description="Acidic residues" evidence="2">
    <location>
        <begin position="67"/>
        <end position="77"/>
    </location>
</feature>
<name>A0A9Q0S9W2_9DIPT</name>
<keyword evidence="5" id="KW-1185">Reference proteome</keyword>
<gene>
    <name evidence="4" type="primary">ZNF710</name>
    <name evidence="4" type="ORF">Bhyg_03991</name>
</gene>
<evidence type="ECO:0000313" key="5">
    <source>
        <dbReference type="Proteomes" id="UP001151699"/>
    </source>
</evidence>
<keyword evidence="1" id="KW-0862">Zinc</keyword>
<protein>
    <submittedName>
        <fullName evidence="4">Zinc finger protein</fullName>
    </submittedName>
</protein>
<feature type="region of interest" description="Disordered" evidence="2">
    <location>
        <begin position="60"/>
        <end position="88"/>
    </location>
</feature>
<dbReference type="Proteomes" id="UP001151699">
    <property type="component" value="Chromosome A"/>
</dbReference>
<proteinExistence type="predicted"/>
<keyword evidence="1" id="KW-0479">Metal-binding</keyword>
<reference evidence="4" key="1">
    <citation type="submission" date="2022-07" db="EMBL/GenBank/DDBJ databases">
        <authorList>
            <person name="Trinca V."/>
            <person name="Uliana J.V.C."/>
            <person name="Torres T.T."/>
            <person name="Ward R.J."/>
            <person name="Monesi N."/>
        </authorList>
    </citation>
    <scope>NUCLEOTIDE SEQUENCE</scope>
    <source>
        <strain evidence="4">HSMRA1968</strain>
        <tissue evidence="4">Whole embryos</tissue>
    </source>
</reference>
<dbReference type="InterPro" id="IPR036236">
    <property type="entry name" value="Znf_C2H2_sf"/>
</dbReference>
<feature type="compositionally biased region" description="Basic and acidic residues" evidence="2">
    <location>
        <begin position="78"/>
        <end position="88"/>
    </location>
</feature>
<evidence type="ECO:0000259" key="3">
    <source>
        <dbReference type="PROSITE" id="PS50157"/>
    </source>
</evidence>
<evidence type="ECO:0000313" key="4">
    <source>
        <dbReference type="EMBL" id="KAJ6648760.1"/>
    </source>
</evidence>
<dbReference type="PROSITE" id="PS00028">
    <property type="entry name" value="ZINC_FINGER_C2H2_1"/>
    <property type="match status" value="1"/>
</dbReference>
<dbReference type="SMART" id="SM00355">
    <property type="entry name" value="ZnF_C2H2"/>
    <property type="match status" value="2"/>
</dbReference>
<evidence type="ECO:0000256" key="2">
    <source>
        <dbReference type="SAM" id="MobiDB-lite"/>
    </source>
</evidence>
<dbReference type="OrthoDB" id="7742407at2759"/>
<dbReference type="Gene3D" id="3.30.160.60">
    <property type="entry name" value="Classic Zinc Finger"/>
    <property type="match status" value="1"/>
</dbReference>
<dbReference type="AlphaFoldDB" id="A0A9Q0S9W2"/>
<dbReference type="GO" id="GO:0008270">
    <property type="term" value="F:zinc ion binding"/>
    <property type="evidence" value="ECO:0007669"/>
    <property type="project" value="UniProtKB-KW"/>
</dbReference>
<sequence>MESLAMDVSFIKKEEPVDYALIVPEANQDTIYEKSIGADVNDPEPFLDIYTISIKEEPQDNYNLANEGDDSSEDNVEEDKQSDEGRVGLDKSVHMAMTAVNSFSKHPNVYVNAYLTSSNVDINFDWTISSLKTMKTMKSKRKGPFKCEMCSSVYKKKFALKSHIQAHIINGLEKECCNVCNKFYPKSCMEMHLLLHKGPPYHCQICAKEFTKHACYVSLIKVSADFTDRPVDIR</sequence>